<sequence length="322" mass="35388">MFTVQVMNYGDGKWIDACNTSNHSCNIFSIINDPSSSLWARVKARVGQEESVYAQSKEFILCREGKVGPPKLGIRKKENQIIVDIFHPLITVNGKEPEAMYDDENACYTFTYTVFVSVNGSECGSNLDYYPVYLHFSTGKLSVVKNASSEARLDSKVISPITYQPITVENEQLSPGTISSVHTEDDPGKVEHGDLSSEVEVVTIEENISDLVPCSPLTPEREGSIHANSSQSEPCSITLNAYHSRNGSDSGLVVSDNCSSSEFPPSNKTEVKTEGQDFLTLRNTTTSFGYDKPHVLVDLLVDEGGKESLIGYRLTADSREFS</sequence>
<feature type="region of interest" description="Disordered" evidence="2">
    <location>
        <begin position="253"/>
        <end position="275"/>
    </location>
</feature>
<feature type="compositionally biased region" description="Polar residues" evidence="2">
    <location>
        <begin position="256"/>
        <end position="268"/>
    </location>
</feature>
<gene>
    <name evidence="5" type="ORF">Celaphus_00019023</name>
</gene>
<dbReference type="GO" id="GO:0004896">
    <property type="term" value="F:cytokine receptor activity"/>
    <property type="evidence" value="ECO:0007669"/>
    <property type="project" value="InterPro"/>
</dbReference>
<dbReference type="Pfam" id="PF01108">
    <property type="entry name" value="Tissue_fac"/>
    <property type="match status" value="1"/>
</dbReference>
<dbReference type="PANTHER" id="PTHR20859">
    <property type="entry name" value="INTERFERON/INTERLEUKIN RECEPTOR"/>
    <property type="match status" value="1"/>
</dbReference>
<feature type="domain" description="Interferon gamma receptor D2" evidence="4">
    <location>
        <begin position="72"/>
        <end position="122"/>
    </location>
</feature>
<keyword evidence="6" id="KW-1185">Reference proteome</keyword>
<reference evidence="5 6" key="1">
    <citation type="journal article" date="2018" name="Mol. Genet. Genomics">
        <title>The red deer Cervus elaphus genome CerEla1.0: sequencing, annotating, genes, and chromosomes.</title>
        <authorList>
            <person name="Bana N.A."/>
            <person name="Nyiri A."/>
            <person name="Nagy J."/>
            <person name="Frank K."/>
            <person name="Nagy T."/>
            <person name="Steger V."/>
            <person name="Schiller M."/>
            <person name="Lakatos P."/>
            <person name="Sugar L."/>
            <person name="Horn P."/>
            <person name="Barta E."/>
            <person name="Orosz L."/>
        </authorList>
    </citation>
    <scope>NUCLEOTIDE SEQUENCE [LARGE SCALE GENOMIC DNA]</scope>
    <source>
        <strain evidence="5">Hungarian</strain>
    </source>
</reference>
<dbReference type="InterPro" id="IPR036116">
    <property type="entry name" value="FN3_sf"/>
</dbReference>
<dbReference type="GO" id="GO:0060333">
    <property type="term" value="P:type II interferon-mediated signaling pathway"/>
    <property type="evidence" value="ECO:0007669"/>
    <property type="project" value="InterPro"/>
</dbReference>
<proteinExistence type="inferred from homology"/>
<dbReference type="OrthoDB" id="9946382at2759"/>
<dbReference type="InterPro" id="IPR013783">
    <property type="entry name" value="Ig-like_fold"/>
</dbReference>
<comment type="similarity">
    <text evidence="1">Belongs to the type II cytokine receptor family.</text>
</comment>
<evidence type="ECO:0000313" key="6">
    <source>
        <dbReference type="Proteomes" id="UP000242450"/>
    </source>
</evidence>
<evidence type="ECO:0000259" key="4">
    <source>
        <dbReference type="Pfam" id="PF07140"/>
    </source>
</evidence>
<dbReference type="Pfam" id="PF07140">
    <property type="entry name" value="IFNGR1_D2"/>
    <property type="match status" value="1"/>
</dbReference>
<dbReference type="InterPro" id="IPR021126">
    <property type="entry name" value="IFN_gamma_rc_D2_pox/mammal"/>
</dbReference>
<dbReference type="FunFam" id="2.60.40.10:FF:001244">
    <property type="entry name" value="Interferon gamma receptor 1"/>
    <property type="match status" value="1"/>
</dbReference>
<dbReference type="AlphaFoldDB" id="A0A212C7J7"/>
<accession>A0A212C7J7</accession>
<dbReference type="EMBL" id="MKHE01000026">
    <property type="protein sequence ID" value="OWK01966.1"/>
    <property type="molecule type" value="Genomic_DNA"/>
</dbReference>
<protein>
    <submittedName>
        <fullName evidence="5">IFNGR1</fullName>
    </submittedName>
</protein>
<dbReference type="InterPro" id="IPR003961">
    <property type="entry name" value="FN3_dom"/>
</dbReference>
<organism evidence="5 6">
    <name type="scientific">Cervus elaphus hippelaphus</name>
    <name type="common">European red deer</name>
    <dbReference type="NCBI Taxonomy" id="46360"/>
    <lineage>
        <taxon>Eukaryota</taxon>
        <taxon>Metazoa</taxon>
        <taxon>Chordata</taxon>
        <taxon>Craniata</taxon>
        <taxon>Vertebrata</taxon>
        <taxon>Euteleostomi</taxon>
        <taxon>Mammalia</taxon>
        <taxon>Eutheria</taxon>
        <taxon>Laurasiatheria</taxon>
        <taxon>Artiodactyla</taxon>
        <taxon>Ruminantia</taxon>
        <taxon>Pecora</taxon>
        <taxon>Cervidae</taxon>
        <taxon>Cervinae</taxon>
        <taxon>Cervus</taxon>
    </lineage>
</organism>
<name>A0A212C7J7_CEREH</name>
<dbReference type="SUPFAM" id="SSF49265">
    <property type="entry name" value="Fibronectin type III"/>
    <property type="match status" value="2"/>
</dbReference>
<evidence type="ECO:0000313" key="5">
    <source>
        <dbReference type="EMBL" id="OWK01966.1"/>
    </source>
</evidence>
<feature type="domain" description="Fibronectin type-III" evidence="3">
    <location>
        <begin position="2"/>
        <end position="52"/>
    </location>
</feature>
<evidence type="ECO:0000259" key="3">
    <source>
        <dbReference type="Pfam" id="PF01108"/>
    </source>
</evidence>
<dbReference type="InterPro" id="IPR050650">
    <property type="entry name" value="Type-II_Cytokine-TF_Rcpt"/>
</dbReference>
<comment type="caution">
    <text evidence="5">The sequence shown here is derived from an EMBL/GenBank/DDBJ whole genome shotgun (WGS) entry which is preliminary data.</text>
</comment>
<evidence type="ECO:0000256" key="1">
    <source>
        <dbReference type="ARBA" id="ARBA00005399"/>
    </source>
</evidence>
<dbReference type="PANTHER" id="PTHR20859:SF5">
    <property type="entry name" value="INTERFERON GAMMA RECEPTOR 1"/>
    <property type="match status" value="1"/>
</dbReference>
<dbReference type="Gene3D" id="2.60.40.10">
    <property type="entry name" value="Immunoglobulins"/>
    <property type="match status" value="2"/>
</dbReference>
<dbReference type="Proteomes" id="UP000242450">
    <property type="component" value="Chromosome 26"/>
</dbReference>
<dbReference type="GO" id="GO:0005886">
    <property type="term" value="C:plasma membrane"/>
    <property type="evidence" value="ECO:0007669"/>
    <property type="project" value="TreeGrafter"/>
</dbReference>
<evidence type="ECO:0000256" key="2">
    <source>
        <dbReference type="SAM" id="MobiDB-lite"/>
    </source>
</evidence>